<feature type="active site" evidence="9">
    <location>
        <position position="140"/>
    </location>
</feature>
<organism evidence="12 13">
    <name type="scientific">Desulfonauticus submarinus</name>
    <dbReference type="NCBI Taxonomy" id="206665"/>
    <lineage>
        <taxon>Bacteria</taxon>
        <taxon>Pseudomonadati</taxon>
        <taxon>Thermodesulfobacteriota</taxon>
        <taxon>Desulfovibrionia</taxon>
        <taxon>Desulfovibrionales</taxon>
        <taxon>Desulfonauticaceae</taxon>
        <taxon>Desulfonauticus</taxon>
    </lineage>
</organism>
<evidence type="ECO:0000256" key="9">
    <source>
        <dbReference type="HAMAP-Rule" id="MF_00161"/>
    </source>
</evidence>
<reference evidence="12 13" key="1">
    <citation type="submission" date="2016-10" db="EMBL/GenBank/DDBJ databases">
        <authorList>
            <person name="de Groot N.N."/>
        </authorList>
    </citation>
    <scope>NUCLEOTIDE SEQUENCE [LARGE SCALE GENOMIC DNA]</scope>
    <source>
        <strain evidence="12 13">DSM 15269</strain>
    </source>
</reference>
<dbReference type="GO" id="GO:0004190">
    <property type="term" value="F:aspartic-type endopeptidase activity"/>
    <property type="evidence" value="ECO:0007669"/>
    <property type="project" value="UniProtKB-UniRule"/>
</dbReference>
<dbReference type="HAMAP" id="MF_00161">
    <property type="entry name" value="LspA"/>
    <property type="match status" value="1"/>
</dbReference>
<proteinExistence type="inferred from homology"/>
<keyword evidence="2 9" id="KW-1003">Cell membrane</keyword>
<dbReference type="EC" id="3.4.23.36" evidence="9"/>
<feature type="transmembrane region" description="Helical" evidence="9">
    <location>
        <begin position="66"/>
        <end position="86"/>
    </location>
</feature>
<protein>
    <recommendedName>
        <fullName evidence="9">Lipoprotein signal peptidase</fullName>
        <ecNumber evidence="9">3.4.23.36</ecNumber>
    </recommendedName>
    <alternativeName>
        <fullName evidence="9">Prolipoprotein signal peptidase</fullName>
    </alternativeName>
    <alternativeName>
        <fullName evidence="9">Signal peptidase II</fullName>
        <shortName evidence="9">SPase II</shortName>
    </alternativeName>
</protein>
<accession>A0A1H0DXQ5</accession>
<evidence type="ECO:0000256" key="4">
    <source>
        <dbReference type="ARBA" id="ARBA00022692"/>
    </source>
</evidence>
<comment type="caution">
    <text evidence="9">Lacks conserved residue(s) required for the propagation of feature annotation.</text>
</comment>
<dbReference type="PANTHER" id="PTHR33695:SF1">
    <property type="entry name" value="LIPOPROTEIN SIGNAL PEPTIDASE"/>
    <property type="match status" value="1"/>
</dbReference>
<keyword evidence="6 9" id="KW-0378">Hydrolase</keyword>
<keyword evidence="8 9" id="KW-0472">Membrane</keyword>
<evidence type="ECO:0000313" key="13">
    <source>
        <dbReference type="Proteomes" id="UP000199602"/>
    </source>
</evidence>
<evidence type="ECO:0000256" key="7">
    <source>
        <dbReference type="ARBA" id="ARBA00022989"/>
    </source>
</evidence>
<evidence type="ECO:0000256" key="2">
    <source>
        <dbReference type="ARBA" id="ARBA00022475"/>
    </source>
</evidence>
<comment type="function">
    <text evidence="9 10">This protein specifically catalyzes the removal of signal peptides from prolipoproteins.</text>
</comment>
<comment type="catalytic activity">
    <reaction evidence="9 10">
        <text>Release of signal peptides from bacterial membrane prolipoproteins. Hydrolyzes -Xaa-Yaa-Zaa-|-(S,diacylglyceryl)Cys-, in which Xaa is hydrophobic (preferably Leu), and Yaa (Ala or Ser) and Zaa (Gly or Ala) have small, neutral side chains.</text>
        <dbReference type="EC" id="3.4.23.36"/>
    </reaction>
</comment>
<evidence type="ECO:0000256" key="10">
    <source>
        <dbReference type="RuleBase" id="RU000594"/>
    </source>
</evidence>
<comment type="pathway">
    <text evidence="9">Protein modification; lipoprotein biosynthesis (signal peptide cleavage).</text>
</comment>
<dbReference type="EMBL" id="FNIN01000006">
    <property type="protein sequence ID" value="SDN74895.1"/>
    <property type="molecule type" value="Genomic_DNA"/>
</dbReference>
<keyword evidence="7 9" id="KW-1133">Transmembrane helix</keyword>
<dbReference type="PANTHER" id="PTHR33695">
    <property type="entry name" value="LIPOPROTEIN SIGNAL PEPTIDASE"/>
    <property type="match status" value="1"/>
</dbReference>
<dbReference type="PROSITE" id="PS00855">
    <property type="entry name" value="SPASE_II"/>
    <property type="match status" value="1"/>
</dbReference>
<dbReference type="NCBIfam" id="TIGR00077">
    <property type="entry name" value="lspA"/>
    <property type="match status" value="1"/>
</dbReference>
<comment type="subcellular location">
    <subcellularLocation>
        <location evidence="9">Cell membrane</location>
        <topology evidence="9">Multi-pass membrane protein</topology>
    </subcellularLocation>
</comment>
<keyword evidence="4 9" id="KW-0812">Transmembrane</keyword>
<evidence type="ECO:0000313" key="12">
    <source>
        <dbReference type="EMBL" id="SDN74895.1"/>
    </source>
</evidence>
<dbReference type="Proteomes" id="UP000199602">
    <property type="component" value="Unassembled WGS sequence"/>
</dbReference>
<evidence type="ECO:0000256" key="1">
    <source>
        <dbReference type="ARBA" id="ARBA00006139"/>
    </source>
</evidence>
<feature type="transmembrane region" description="Helical" evidence="9">
    <location>
        <begin position="93"/>
        <end position="112"/>
    </location>
</feature>
<dbReference type="UniPathway" id="UPA00665"/>
<dbReference type="PRINTS" id="PR00781">
    <property type="entry name" value="LIPOSIGPTASE"/>
</dbReference>
<feature type="active site" evidence="9">
    <location>
        <position position="122"/>
    </location>
</feature>
<dbReference type="GO" id="GO:0005886">
    <property type="term" value="C:plasma membrane"/>
    <property type="evidence" value="ECO:0007669"/>
    <property type="project" value="UniProtKB-SubCell"/>
</dbReference>
<name>A0A1H0DXQ5_9BACT</name>
<comment type="similarity">
    <text evidence="1 9 11">Belongs to the peptidase A8 family.</text>
</comment>
<dbReference type="Pfam" id="PF01252">
    <property type="entry name" value="Peptidase_A8"/>
    <property type="match status" value="1"/>
</dbReference>
<gene>
    <name evidence="9" type="primary">lspA</name>
    <name evidence="12" type="ORF">SAMN04488516_10646</name>
</gene>
<sequence length="165" mass="18732">MGKFKYKLCFGLAAIILVLDQISKLWIEKTIPLWSERVVVPGFFNLVHILNKGAAFGFLNRADISWQTYFFIGASALAIVLIIHLLKTVDRKDYYLFTGLGLILGGALGNLIDRIRLGKVIDFLDFYIKSYHWPAFNVADIAIFCGTVCLLLSFYKRKKNASNFN</sequence>
<keyword evidence="13" id="KW-1185">Reference proteome</keyword>
<dbReference type="STRING" id="206665.SAMN04488516_10646"/>
<evidence type="ECO:0000256" key="11">
    <source>
        <dbReference type="RuleBase" id="RU004181"/>
    </source>
</evidence>
<feature type="transmembrane region" description="Helical" evidence="9">
    <location>
        <begin position="132"/>
        <end position="155"/>
    </location>
</feature>
<dbReference type="InterPro" id="IPR001872">
    <property type="entry name" value="Peptidase_A8"/>
</dbReference>
<keyword evidence="3 9" id="KW-0645">Protease</keyword>
<dbReference type="GO" id="GO:0006508">
    <property type="term" value="P:proteolysis"/>
    <property type="evidence" value="ECO:0007669"/>
    <property type="project" value="UniProtKB-KW"/>
</dbReference>
<evidence type="ECO:0000256" key="3">
    <source>
        <dbReference type="ARBA" id="ARBA00022670"/>
    </source>
</evidence>
<evidence type="ECO:0000256" key="5">
    <source>
        <dbReference type="ARBA" id="ARBA00022750"/>
    </source>
</evidence>
<dbReference type="AlphaFoldDB" id="A0A1H0DXQ5"/>
<dbReference type="OrthoDB" id="9810259at2"/>
<keyword evidence="5 9" id="KW-0064">Aspartyl protease</keyword>
<evidence type="ECO:0000256" key="8">
    <source>
        <dbReference type="ARBA" id="ARBA00023136"/>
    </source>
</evidence>
<dbReference type="RefSeq" id="WP_092065302.1">
    <property type="nucleotide sequence ID" value="NZ_FNIN01000006.1"/>
</dbReference>
<evidence type="ECO:0000256" key="6">
    <source>
        <dbReference type="ARBA" id="ARBA00022801"/>
    </source>
</evidence>